<dbReference type="Proteomes" id="UP001597601">
    <property type="component" value="Unassembled WGS sequence"/>
</dbReference>
<keyword evidence="3" id="KW-1185">Reference proteome</keyword>
<name>A0ABW5XSF0_9SPHI</name>
<dbReference type="EMBL" id="JBHUON010000022">
    <property type="protein sequence ID" value="MFD2866152.1"/>
    <property type="molecule type" value="Genomic_DNA"/>
</dbReference>
<accession>A0ABW5XSF0</accession>
<feature type="chain" id="PRO_5046480411" evidence="1">
    <location>
        <begin position="20"/>
        <end position="216"/>
    </location>
</feature>
<sequence>MKSIMLTLTLILILQAVVAQNKSPNGDIKVRVTYSDADDHSFMIDVDIKDDLANITYLSYDSIRFEKVRKDPQYQDINKRIYTYKNDNPKYNLARDTLGKIFERHRIYTRDTKKVNLKNDTTFRNLLNRILTASKDELSPDINANNKTPGVYIITTREATNFNLVIVSPTGKRSIPVDIPMANTNPILFSFIKSSLSKKPNSSAVKNILKFYSWYK</sequence>
<protein>
    <submittedName>
        <fullName evidence="2">Uncharacterized protein</fullName>
    </submittedName>
</protein>
<reference evidence="3" key="1">
    <citation type="journal article" date="2019" name="Int. J. Syst. Evol. Microbiol.">
        <title>The Global Catalogue of Microorganisms (GCM) 10K type strain sequencing project: providing services to taxonomists for standard genome sequencing and annotation.</title>
        <authorList>
            <consortium name="The Broad Institute Genomics Platform"/>
            <consortium name="The Broad Institute Genome Sequencing Center for Infectious Disease"/>
            <person name="Wu L."/>
            <person name="Ma J."/>
        </authorList>
    </citation>
    <scope>NUCLEOTIDE SEQUENCE [LARGE SCALE GENOMIC DNA]</scope>
    <source>
        <strain evidence="3">KCTC 52232</strain>
    </source>
</reference>
<evidence type="ECO:0000256" key="1">
    <source>
        <dbReference type="SAM" id="SignalP"/>
    </source>
</evidence>
<evidence type="ECO:0000313" key="2">
    <source>
        <dbReference type="EMBL" id="MFD2866152.1"/>
    </source>
</evidence>
<comment type="caution">
    <text evidence="2">The sequence shown here is derived from an EMBL/GenBank/DDBJ whole genome shotgun (WGS) entry which is preliminary data.</text>
</comment>
<proteinExistence type="predicted"/>
<evidence type="ECO:0000313" key="3">
    <source>
        <dbReference type="Proteomes" id="UP001597601"/>
    </source>
</evidence>
<gene>
    <name evidence="2" type="ORF">ACFSYC_15755</name>
</gene>
<keyword evidence="1" id="KW-0732">Signal</keyword>
<dbReference type="RefSeq" id="WP_377129534.1">
    <property type="nucleotide sequence ID" value="NZ_JBHUHN010000001.1"/>
</dbReference>
<organism evidence="2 3">
    <name type="scientific">Mucilaginibacter antarcticus</name>
    <dbReference type="NCBI Taxonomy" id="1855725"/>
    <lineage>
        <taxon>Bacteria</taxon>
        <taxon>Pseudomonadati</taxon>
        <taxon>Bacteroidota</taxon>
        <taxon>Sphingobacteriia</taxon>
        <taxon>Sphingobacteriales</taxon>
        <taxon>Sphingobacteriaceae</taxon>
        <taxon>Mucilaginibacter</taxon>
    </lineage>
</organism>
<feature type="signal peptide" evidence="1">
    <location>
        <begin position="1"/>
        <end position="19"/>
    </location>
</feature>